<accession>A0A3A2ZVR7</accession>
<feature type="region of interest" description="Disordered" evidence="1">
    <location>
        <begin position="1"/>
        <end position="49"/>
    </location>
</feature>
<reference evidence="3" key="1">
    <citation type="submission" date="2017-02" db="EMBL/GenBank/DDBJ databases">
        <authorList>
            <person name="Tafer H."/>
            <person name="Lopandic K."/>
        </authorList>
    </citation>
    <scope>NUCLEOTIDE SEQUENCE [LARGE SCALE GENOMIC DNA]</scope>
    <source>
        <strain evidence="3">CBS 366.77</strain>
    </source>
</reference>
<evidence type="ECO:0000256" key="1">
    <source>
        <dbReference type="SAM" id="MobiDB-lite"/>
    </source>
</evidence>
<name>A0A3A2ZVR7_9EURO</name>
<proteinExistence type="predicted"/>
<comment type="caution">
    <text evidence="2">The sequence shown here is derived from an EMBL/GenBank/DDBJ whole genome shotgun (WGS) entry which is preliminary data.</text>
</comment>
<sequence length="183" mass="20714">MNEKGNEKSDTNGYLSSIEPTPESSLYSLESAEPPAYTDVNHSQRVQPDADTEVVPWAGDTLVIQQRGTGRVIAVTDDRSVRLVTVDNVGTGEGCHWECVEKNGWFGFKHAGRYLGHDNNNFRADARFHRQHENFCVRKHPDGGYQLRNLHRWTFRNMGIGKDGQKLVVAKNDDGALWDFRKV</sequence>
<evidence type="ECO:0008006" key="4">
    <source>
        <dbReference type="Google" id="ProtNLM"/>
    </source>
</evidence>
<feature type="compositionally biased region" description="Polar residues" evidence="1">
    <location>
        <begin position="11"/>
        <end position="28"/>
    </location>
</feature>
<dbReference type="Proteomes" id="UP000266188">
    <property type="component" value="Unassembled WGS sequence"/>
</dbReference>
<evidence type="ECO:0000313" key="2">
    <source>
        <dbReference type="EMBL" id="RJE27136.1"/>
    </source>
</evidence>
<keyword evidence="3" id="KW-1185">Reference proteome</keyword>
<dbReference type="OrthoDB" id="5289641at2759"/>
<organism evidence="2 3">
    <name type="scientific">Aspergillus sclerotialis</name>
    <dbReference type="NCBI Taxonomy" id="2070753"/>
    <lineage>
        <taxon>Eukaryota</taxon>
        <taxon>Fungi</taxon>
        <taxon>Dikarya</taxon>
        <taxon>Ascomycota</taxon>
        <taxon>Pezizomycotina</taxon>
        <taxon>Eurotiomycetes</taxon>
        <taxon>Eurotiomycetidae</taxon>
        <taxon>Eurotiales</taxon>
        <taxon>Aspergillaceae</taxon>
        <taxon>Aspergillus</taxon>
        <taxon>Aspergillus subgen. Polypaecilum</taxon>
    </lineage>
</organism>
<protein>
    <recommendedName>
        <fullName evidence="4">Ricin B lectin domain-containing protein</fullName>
    </recommendedName>
</protein>
<dbReference type="PANTHER" id="PTHR39697:SF2">
    <property type="entry name" value="CYANOVIRIN-N DOMAIN-CONTAINING PROTEIN"/>
    <property type="match status" value="1"/>
</dbReference>
<dbReference type="AlphaFoldDB" id="A0A3A2ZVR7"/>
<evidence type="ECO:0000313" key="3">
    <source>
        <dbReference type="Proteomes" id="UP000266188"/>
    </source>
</evidence>
<gene>
    <name evidence="2" type="ORF">PHISCL_00489</name>
</gene>
<dbReference type="EMBL" id="MVGC01000008">
    <property type="protein sequence ID" value="RJE27136.1"/>
    <property type="molecule type" value="Genomic_DNA"/>
</dbReference>
<dbReference type="PANTHER" id="PTHR39697">
    <property type="entry name" value="RICIN B LECTIN DOMAIN-CONTAINING PROTEIN-RELATED"/>
    <property type="match status" value="1"/>
</dbReference>
<feature type="compositionally biased region" description="Basic and acidic residues" evidence="1">
    <location>
        <begin position="1"/>
        <end position="10"/>
    </location>
</feature>